<proteinExistence type="predicted"/>
<reference evidence="1" key="1">
    <citation type="submission" date="2023-07" db="EMBL/GenBank/DDBJ databases">
        <authorList>
            <consortium name="AG Swart"/>
            <person name="Singh M."/>
            <person name="Singh A."/>
            <person name="Seah K."/>
            <person name="Emmerich C."/>
        </authorList>
    </citation>
    <scope>NUCLEOTIDE SEQUENCE</scope>
    <source>
        <strain evidence="1">DP1</strain>
    </source>
</reference>
<gene>
    <name evidence="1" type="ORF">ECRASSUSDP1_LOCUS3343</name>
</gene>
<evidence type="ECO:0000313" key="1">
    <source>
        <dbReference type="EMBL" id="CAI2362026.1"/>
    </source>
</evidence>
<name>A0AAD1X8W7_EUPCR</name>
<dbReference type="Proteomes" id="UP001295684">
    <property type="component" value="Unassembled WGS sequence"/>
</dbReference>
<keyword evidence="2" id="KW-1185">Reference proteome</keyword>
<dbReference type="AlphaFoldDB" id="A0AAD1X8W7"/>
<organism evidence="1 2">
    <name type="scientific">Euplotes crassus</name>
    <dbReference type="NCBI Taxonomy" id="5936"/>
    <lineage>
        <taxon>Eukaryota</taxon>
        <taxon>Sar</taxon>
        <taxon>Alveolata</taxon>
        <taxon>Ciliophora</taxon>
        <taxon>Intramacronucleata</taxon>
        <taxon>Spirotrichea</taxon>
        <taxon>Hypotrichia</taxon>
        <taxon>Euplotida</taxon>
        <taxon>Euplotidae</taxon>
        <taxon>Moneuplotes</taxon>
    </lineage>
</organism>
<sequence>MQILVNKRPSVKYGPTLKNTLSISKKFDKVRIRKKLQRNYNDEACCYYRCKCKICLLQAKNEYTVAPPENFFPPKHEISRSDVKIEYKNFLWMAEHLLSPHDRIHGCELLIPETYFFVKGRPKMMIKSDRNNFLTCIKVPEKLELTEIRKDLPQFCRNRRSTRKFSSDLNFNNRSREKNNDLISPKKTVEDEDKLYPHDYARIVYMPEKDKESLVQLLSEKALIKKFHIRKNDSFWKTVMIMQSVIPYEINSKKRTYKFHFRILPEGTVKRLDKIEFRCYSIFVKICFYVDTMYNYEVEEAEMEFLRDDDNRLWVIDIPKTKILHKKGFEESSAINGVTYCHPKGKDPELVMTKEDKPQFDQHEFESITAEMDRRIETLETNENEEEDGPSPFKKKYQAIFEIMMNQYSNLKQRYGFDEKSEAEDSSRVISKLSPATQAKKLRVRNLRSQKISFSKKRTKIRPLMKSMGHWGQNKLTPSTHSKVEFHRKKSNNFLVKRSIDTQSTKFGTIVPNFKDKKIWTPYNHKRKSLNFSNRRSSCFGQKRSQVAPSLGICSFPVKHFNVYS</sequence>
<dbReference type="EMBL" id="CAMPGE010003202">
    <property type="protein sequence ID" value="CAI2362026.1"/>
    <property type="molecule type" value="Genomic_DNA"/>
</dbReference>
<accession>A0AAD1X8W7</accession>
<protein>
    <submittedName>
        <fullName evidence="1">Uncharacterized protein</fullName>
    </submittedName>
</protein>
<comment type="caution">
    <text evidence="1">The sequence shown here is derived from an EMBL/GenBank/DDBJ whole genome shotgun (WGS) entry which is preliminary data.</text>
</comment>
<evidence type="ECO:0000313" key="2">
    <source>
        <dbReference type="Proteomes" id="UP001295684"/>
    </source>
</evidence>